<dbReference type="OrthoDB" id="443140at2759"/>
<name>A0A2P4X0I2_9STRA</name>
<reference evidence="1 2" key="1">
    <citation type="journal article" date="2017" name="Genome Biol. Evol.">
        <title>Phytophthora megakarya and P. palmivora, closely related causal agents of cacao black pod rot, underwent increases in genome sizes and gene numbers by different mechanisms.</title>
        <authorList>
            <person name="Ali S.S."/>
            <person name="Shao J."/>
            <person name="Lary D.J."/>
            <person name="Kronmiller B."/>
            <person name="Shen D."/>
            <person name="Strem M.D."/>
            <person name="Amoako-Attah I."/>
            <person name="Akrofi A.Y."/>
            <person name="Begoude B.A."/>
            <person name="Ten Hoopen G.M."/>
            <person name="Coulibaly K."/>
            <person name="Kebe B.I."/>
            <person name="Melnick R.L."/>
            <person name="Guiltinan M.J."/>
            <person name="Tyler B.M."/>
            <person name="Meinhardt L.W."/>
            <person name="Bailey B.A."/>
        </authorList>
    </citation>
    <scope>NUCLEOTIDE SEQUENCE [LARGE SCALE GENOMIC DNA]</scope>
    <source>
        <strain evidence="2">sbr112.9</strain>
    </source>
</reference>
<organism evidence="1 2">
    <name type="scientific">Phytophthora palmivora</name>
    <dbReference type="NCBI Taxonomy" id="4796"/>
    <lineage>
        <taxon>Eukaryota</taxon>
        <taxon>Sar</taxon>
        <taxon>Stramenopiles</taxon>
        <taxon>Oomycota</taxon>
        <taxon>Peronosporomycetes</taxon>
        <taxon>Peronosporales</taxon>
        <taxon>Peronosporaceae</taxon>
        <taxon>Phytophthora</taxon>
    </lineage>
</organism>
<evidence type="ECO:0008006" key="3">
    <source>
        <dbReference type="Google" id="ProtNLM"/>
    </source>
</evidence>
<dbReference type="EMBL" id="NCKW01020112">
    <property type="protein sequence ID" value="POM59062.1"/>
    <property type="molecule type" value="Genomic_DNA"/>
</dbReference>
<dbReference type="Proteomes" id="UP000237271">
    <property type="component" value="Unassembled WGS sequence"/>
</dbReference>
<evidence type="ECO:0000313" key="2">
    <source>
        <dbReference type="Proteomes" id="UP000237271"/>
    </source>
</evidence>
<dbReference type="AlphaFoldDB" id="A0A2P4X0I2"/>
<comment type="caution">
    <text evidence="1">The sequence shown here is derived from an EMBL/GenBank/DDBJ whole genome shotgun (WGS) entry which is preliminary data.</text>
</comment>
<accession>A0A2P4X0I2</accession>
<sequence length="157" mass="17863">MTPENLADNLTTFCVSDYANCPDKKRSMGGCVTTLAGSPISWLSRKHRTVVLSTTETEYTDLRHCMHSMVFRKLLLQELGFATTQANVIHEDNRSCTKIGYNPELKVERHEFIVTYCNTKTIVADIFTKALDKRQFRELKAKLMLQILGAQSDQSIQ</sequence>
<dbReference type="PANTHER" id="PTHR11439">
    <property type="entry name" value="GAG-POL-RELATED RETROTRANSPOSON"/>
    <property type="match status" value="1"/>
</dbReference>
<dbReference type="CDD" id="cd09272">
    <property type="entry name" value="RNase_HI_RT_Ty1"/>
    <property type="match status" value="1"/>
</dbReference>
<proteinExistence type="predicted"/>
<protein>
    <recommendedName>
        <fullName evidence="3">Retrovirus-related Pol polyprotein from transposon TNT 1-94</fullName>
    </recommendedName>
</protein>
<evidence type="ECO:0000313" key="1">
    <source>
        <dbReference type="EMBL" id="POM59062.1"/>
    </source>
</evidence>
<dbReference type="PANTHER" id="PTHR11439:SF470">
    <property type="entry name" value="CYSTEINE-RICH RLK (RECEPTOR-LIKE PROTEIN KINASE) 8"/>
    <property type="match status" value="1"/>
</dbReference>
<keyword evidence="2" id="KW-1185">Reference proteome</keyword>
<gene>
    <name evidence="1" type="ORF">PHPALM_36205</name>
</gene>